<comment type="caution">
    <text evidence="3">The sequence shown here is derived from an EMBL/GenBank/DDBJ whole genome shotgun (WGS) entry which is preliminary data.</text>
</comment>
<name>A0A1Y5HSF7_OLEAN</name>
<evidence type="ECO:0000313" key="3">
    <source>
        <dbReference type="EMBL" id="OUS40261.1"/>
    </source>
</evidence>
<dbReference type="GO" id="GO:0004038">
    <property type="term" value="F:allantoinase activity"/>
    <property type="evidence" value="ECO:0007669"/>
    <property type="project" value="TreeGrafter"/>
</dbReference>
<dbReference type="AlphaFoldDB" id="A0A1Y5HSF7"/>
<evidence type="ECO:0000259" key="2">
    <source>
        <dbReference type="Pfam" id="PF12890"/>
    </source>
</evidence>
<evidence type="ECO:0000256" key="1">
    <source>
        <dbReference type="ARBA" id="ARBA00022975"/>
    </source>
</evidence>
<proteinExistence type="predicted"/>
<dbReference type="InterPro" id="IPR050138">
    <property type="entry name" value="DHOase/Allantoinase_Hydrolase"/>
</dbReference>
<dbReference type="InterPro" id="IPR011059">
    <property type="entry name" value="Metal-dep_hydrolase_composite"/>
</dbReference>
<dbReference type="EMBL" id="MABE01000392">
    <property type="protein sequence ID" value="OUS40261.1"/>
    <property type="molecule type" value="Genomic_DNA"/>
</dbReference>
<protein>
    <recommendedName>
        <fullName evidence="2">Dihydroorotase catalytic domain-containing protein</fullName>
    </recommendedName>
</protein>
<dbReference type="SUPFAM" id="SSF51556">
    <property type="entry name" value="Metallo-dependent hydrolases"/>
    <property type="match status" value="1"/>
</dbReference>
<dbReference type="Proteomes" id="UP000227088">
    <property type="component" value="Unassembled WGS sequence"/>
</dbReference>
<dbReference type="InterPro" id="IPR024403">
    <property type="entry name" value="DHOase_cat"/>
</dbReference>
<dbReference type="Gene3D" id="2.30.40.10">
    <property type="entry name" value="Urease, subunit C, domain 1"/>
    <property type="match status" value="1"/>
</dbReference>
<dbReference type="SUPFAM" id="SSF51338">
    <property type="entry name" value="Composite domain of metallo-dependent hydrolases"/>
    <property type="match status" value="1"/>
</dbReference>
<dbReference type="GO" id="GO:0006145">
    <property type="term" value="P:purine nucleobase catabolic process"/>
    <property type="evidence" value="ECO:0007669"/>
    <property type="project" value="TreeGrafter"/>
</dbReference>
<reference evidence="4" key="1">
    <citation type="journal article" date="2017" name="Proc. Natl. Acad. Sci. U.S.A.">
        <title>Simulation of Deepwater Horizon oil plume reveals substrate specialization within a complex community of hydrocarbon degraders.</title>
        <authorList>
            <person name="Hu P."/>
            <person name="Dubinsky E.A."/>
            <person name="Probst A.J."/>
            <person name="Wang J."/>
            <person name="Sieber C.M.K."/>
            <person name="Tom L.M."/>
            <person name="Gardinali P."/>
            <person name="Banfield J.F."/>
            <person name="Atlas R.M."/>
            <person name="Andersen G.L."/>
        </authorList>
    </citation>
    <scope>NUCLEOTIDE SEQUENCE [LARGE SCALE GENOMIC DNA]</scope>
</reference>
<keyword evidence="1" id="KW-0665">Pyrimidine biosynthesis</keyword>
<feature type="domain" description="Dihydroorotase catalytic" evidence="2">
    <location>
        <begin position="53"/>
        <end position="229"/>
    </location>
</feature>
<dbReference type="InterPro" id="IPR032466">
    <property type="entry name" value="Metal_Hydrolase"/>
</dbReference>
<evidence type="ECO:0000313" key="4">
    <source>
        <dbReference type="Proteomes" id="UP000227088"/>
    </source>
</evidence>
<dbReference type="PANTHER" id="PTHR43668:SF2">
    <property type="entry name" value="ALLANTOINASE"/>
    <property type="match status" value="1"/>
</dbReference>
<gene>
    <name evidence="3" type="ORF">A9R00_06930</name>
</gene>
<dbReference type="PANTHER" id="PTHR43668">
    <property type="entry name" value="ALLANTOINASE"/>
    <property type="match status" value="1"/>
</dbReference>
<accession>A0A1Y5HSF7</accession>
<dbReference type="Pfam" id="PF12890">
    <property type="entry name" value="DHOase"/>
    <property type="match status" value="1"/>
</dbReference>
<sequence length="316" mass="33088">MSNLTLTHAQLLDPSQNLKQLSDVIIENGLVTSIAPAGKSISKGDKFDAQSALLIPGLIDLSAHINNVATESLAAAKGGISLVCTQPNSKPIIDTPADVSSIQQASAAANNSQLLPLGALTQGLEGDQLANMHSLKQAGCIALSNARAPIKNALVLRRIMEYAATHDILIMLTAEDYDLSANGKMHEGPTANRLGLTGIAEVAETASLAQQLLLIELTGCRAHFSQISCGRSVEMIRSAQAQGLAISADVAIANLMFTDEDVNGFDSTFHVQPPLRSEQDRQTLLAGVNDGTLAICSNHQPKDIAAKKAPFAAAEA</sequence>
<feature type="non-terminal residue" evidence="3">
    <location>
        <position position="316"/>
    </location>
</feature>
<organism evidence="3 4">
    <name type="scientific">Oleispira antarctica</name>
    <dbReference type="NCBI Taxonomy" id="188908"/>
    <lineage>
        <taxon>Bacteria</taxon>
        <taxon>Pseudomonadati</taxon>
        <taxon>Pseudomonadota</taxon>
        <taxon>Gammaproteobacteria</taxon>
        <taxon>Oceanospirillales</taxon>
        <taxon>Oceanospirillaceae</taxon>
        <taxon>Oleispira</taxon>
    </lineage>
</organism>
<dbReference type="Gene3D" id="3.20.20.140">
    <property type="entry name" value="Metal-dependent hydrolases"/>
    <property type="match status" value="1"/>
</dbReference>
<dbReference type="GO" id="GO:0005737">
    <property type="term" value="C:cytoplasm"/>
    <property type="evidence" value="ECO:0007669"/>
    <property type="project" value="TreeGrafter"/>
</dbReference>